<dbReference type="AlphaFoldDB" id="A0A150WFP6"/>
<feature type="domain" description="DUF2062" evidence="2">
    <location>
        <begin position="11"/>
        <end position="141"/>
    </location>
</feature>
<dbReference type="InterPro" id="IPR019935">
    <property type="entry name" value="CHP03546"/>
</dbReference>
<evidence type="ECO:0000313" key="4">
    <source>
        <dbReference type="EMBL" id="KYG68130.1"/>
    </source>
</evidence>
<dbReference type="InterPro" id="IPR018639">
    <property type="entry name" value="DUF2062"/>
</dbReference>
<dbReference type="NCBIfam" id="TIGR03546">
    <property type="entry name" value="TIGR03546 family protein"/>
    <property type="match status" value="1"/>
</dbReference>
<proteinExistence type="predicted"/>
<comment type="caution">
    <text evidence="3">The sequence shown here is derived from an EMBL/GenBank/DDBJ whole genome shotgun (WGS) entry which is preliminary data.</text>
</comment>
<dbReference type="OrthoDB" id="5293905at2"/>
<accession>A0A150WFP6</accession>
<dbReference type="EMBL" id="LUKF01000016">
    <property type="protein sequence ID" value="KYG61947.1"/>
    <property type="molecule type" value="Genomic_DNA"/>
</dbReference>
<keyword evidence="1" id="KW-0472">Membrane</keyword>
<organism evidence="3 5">
    <name type="scientific">Bdellovibrio bacteriovorus</name>
    <dbReference type="NCBI Taxonomy" id="959"/>
    <lineage>
        <taxon>Bacteria</taxon>
        <taxon>Pseudomonadati</taxon>
        <taxon>Bdellovibrionota</taxon>
        <taxon>Bdellovibrionia</taxon>
        <taxon>Bdellovibrionales</taxon>
        <taxon>Pseudobdellovibrionaceae</taxon>
        <taxon>Bdellovibrio</taxon>
    </lineage>
</organism>
<dbReference type="RefSeq" id="WP_063204833.1">
    <property type="nucleotide sequence ID" value="NZ_CP168967.1"/>
</dbReference>
<sequence length="174" mass="19958">MTLLLKQIFNFLKLLNSDTGTNQLAVGLSLGLILGFSPVLSIQTLIVFFLIFIFRVQIGAAFISAFFFKFVAFLFDYPAHLLGKAVLETEGLRPLFTTMYNMPFVPMTRFNNSIVMGSMIVSLLLLPFAFVGFKIMIIKYRATVVARFKNTKFWKAFAATKFYNWYLKYDELYG</sequence>
<evidence type="ECO:0000313" key="6">
    <source>
        <dbReference type="Proteomes" id="UP000075799"/>
    </source>
</evidence>
<evidence type="ECO:0000313" key="3">
    <source>
        <dbReference type="EMBL" id="KYG61947.1"/>
    </source>
</evidence>
<evidence type="ECO:0000313" key="5">
    <source>
        <dbReference type="Proteomes" id="UP000075391"/>
    </source>
</evidence>
<evidence type="ECO:0000256" key="1">
    <source>
        <dbReference type="SAM" id="Phobius"/>
    </source>
</evidence>
<gene>
    <name evidence="3" type="ORF">AZI85_06980</name>
    <name evidence="4" type="ORF">AZI87_02395</name>
</gene>
<dbReference type="Proteomes" id="UP000075799">
    <property type="component" value="Unassembled WGS sequence"/>
</dbReference>
<feature type="transmembrane region" description="Helical" evidence="1">
    <location>
        <begin position="114"/>
        <end position="133"/>
    </location>
</feature>
<keyword evidence="1" id="KW-1133">Transmembrane helix</keyword>
<feature type="transmembrane region" description="Helical" evidence="1">
    <location>
        <begin position="24"/>
        <end position="51"/>
    </location>
</feature>
<evidence type="ECO:0000259" key="2">
    <source>
        <dbReference type="Pfam" id="PF09835"/>
    </source>
</evidence>
<name>A0A150WFP6_BDEBC</name>
<protein>
    <submittedName>
        <fullName evidence="3">TIGR03546 family protein</fullName>
    </submittedName>
</protein>
<reference evidence="5 6" key="1">
    <citation type="submission" date="2016-03" db="EMBL/GenBank/DDBJ databases">
        <authorList>
            <person name="Ploux O."/>
        </authorList>
    </citation>
    <scope>NUCLEOTIDE SEQUENCE [LARGE SCALE GENOMIC DNA]</scope>
    <source>
        <strain evidence="3 5">BER2</strain>
        <strain evidence="4 6">EC13</strain>
    </source>
</reference>
<dbReference type="Pfam" id="PF09835">
    <property type="entry name" value="DUF2062"/>
    <property type="match status" value="1"/>
</dbReference>
<keyword evidence="1" id="KW-0812">Transmembrane</keyword>
<dbReference type="EMBL" id="LUKD01000001">
    <property type="protein sequence ID" value="KYG68130.1"/>
    <property type="molecule type" value="Genomic_DNA"/>
</dbReference>
<dbReference type="Proteomes" id="UP000075391">
    <property type="component" value="Unassembled WGS sequence"/>
</dbReference>